<evidence type="ECO:0000256" key="7">
    <source>
        <dbReference type="ARBA" id="ARBA00023288"/>
    </source>
</evidence>
<evidence type="ECO:0000256" key="1">
    <source>
        <dbReference type="ARBA" id="ARBA00004635"/>
    </source>
</evidence>
<feature type="domain" description="Spore germination protein N-terminal" evidence="9">
    <location>
        <begin position="24"/>
        <end position="203"/>
    </location>
</feature>
<feature type="domain" description="Spore germination GerAC-like C-terminal" evidence="8">
    <location>
        <begin position="230"/>
        <end position="397"/>
    </location>
</feature>
<evidence type="ECO:0000256" key="3">
    <source>
        <dbReference type="ARBA" id="ARBA00022544"/>
    </source>
</evidence>
<comment type="similarity">
    <text evidence="2">Belongs to the GerABKC lipoprotein family.</text>
</comment>
<keyword evidence="4" id="KW-0732">Signal</keyword>
<keyword evidence="3" id="KW-0309">Germination</keyword>
<evidence type="ECO:0000259" key="9">
    <source>
        <dbReference type="Pfam" id="PF25198"/>
    </source>
</evidence>
<evidence type="ECO:0000313" key="11">
    <source>
        <dbReference type="Proteomes" id="UP000535838"/>
    </source>
</evidence>
<dbReference type="InterPro" id="IPR008844">
    <property type="entry name" value="Spore_GerAC-like"/>
</dbReference>
<keyword evidence="5" id="KW-0472">Membrane</keyword>
<organism evidence="10 11">
    <name type="scientific">Cohnella thailandensis</name>
    <dbReference type="NCBI Taxonomy" id="557557"/>
    <lineage>
        <taxon>Bacteria</taxon>
        <taxon>Bacillati</taxon>
        <taxon>Bacillota</taxon>
        <taxon>Bacilli</taxon>
        <taxon>Bacillales</taxon>
        <taxon>Paenibacillaceae</taxon>
        <taxon>Cohnella</taxon>
    </lineage>
</organism>
<evidence type="ECO:0000256" key="5">
    <source>
        <dbReference type="ARBA" id="ARBA00023136"/>
    </source>
</evidence>
<dbReference type="EMBL" id="JACJVQ010000023">
    <property type="protein sequence ID" value="MBB6637499.1"/>
    <property type="molecule type" value="Genomic_DNA"/>
</dbReference>
<evidence type="ECO:0000256" key="4">
    <source>
        <dbReference type="ARBA" id="ARBA00022729"/>
    </source>
</evidence>
<evidence type="ECO:0000259" key="8">
    <source>
        <dbReference type="Pfam" id="PF05504"/>
    </source>
</evidence>
<keyword evidence="7" id="KW-0449">Lipoprotein</keyword>
<dbReference type="Proteomes" id="UP000535838">
    <property type="component" value="Unassembled WGS sequence"/>
</dbReference>
<evidence type="ECO:0000313" key="10">
    <source>
        <dbReference type="EMBL" id="MBB6637499.1"/>
    </source>
</evidence>
<evidence type="ECO:0000256" key="6">
    <source>
        <dbReference type="ARBA" id="ARBA00023139"/>
    </source>
</evidence>
<dbReference type="Pfam" id="PF05504">
    <property type="entry name" value="Spore_GerAC"/>
    <property type="match status" value="1"/>
</dbReference>
<sequence>MRTRSAISLMLIGLLLIPLTGCWNSRELRDLSIIGAIGIDKLPDKPGYKVSFQIINPSAVTTTGTGGGGGQSGIPVTVYTGNGRSIFEVIRKTSGLSPRQLFFSHIRLIVIGETLAREDLSNLFDFFERSHEIRLTTKLVVSRGSSAEQLLQVLTPLERIPSDAIYGKLESTKSIWSESMITGVDDVINRLIGPGKQLLISGVRILGDQDKGGEKANLDKTKLPAEIEIKGIALFKNGRLETWLDGGKARGALRIQDKMNSSVVTVPCKDRDDPAAIAAIEITRSRTKVKATVVDGEPAFRVYVREEGNVGEVSCAVDLSKKEAIEELEQRWRSKTKQEIREAIEAAQSRSSDVYGFGEVLNRSYPRTWKKLEDRWSEVFADCEIEVQVESFIRRSGMRTKPYIKE</sequence>
<evidence type="ECO:0000256" key="2">
    <source>
        <dbReference type="ARBA" id="ARBA00007886"/>
    </source>
</evidence>
<reference evidence="10 11" key="1">
    <citation type="submission" date="2020-08" db="EMBL/GenBank/DDBJ databases">
        <title>Cohnella phylogeny.</title>
        <authorList>
            <person name="Dunlap C."/>
        </authorList>
    </citation>
    <scope>NUCLEOTIDE SEQUENCE [LARGE SCALE GENOMIC DNA]</scope>
    <source>
        <strain evidence="10 11">DSM 25241</strain>
    </source>
</reference>
<gene>
    <name evidence="10" type="ORF">H7B67_25500</name>
</gene>
<accession>A0A841T3C2</accession>
<dbReference type="GO" id="GO:0009847">
    <property type="term" value="P:spore germination"/>
    <property type="evidence" value="ECO:0007669"/>
    <property type="project" value="InterPro"/>
</dbReference>
<dbReference type="AlphaFoldDB" id="A0A841T3C2"/>
<dbReference type="PANTHER" id="PTHR35789">
    <property type="entry name" value="SPORE GERMINATION PROTEIN B3"/>
    <property type="match status" value="1"/>
</dbReference>
<dbReference type="RefSeq" id="WP_185122711.1">
    <property type="nucleotide sequence ID" value="NZ_JACJVQ010000023.1"/>
</dbReference>
<protein>
    <submittedName>
        <fullName evidence="10">Ger(X)C family spore germination protein</fullName>
    </submittedName>
</protein>
<keyword evidence="11" id="KW-1185">Reference proteome</keyword>
<dbReference type="Pfam" id="PF25198">
    <property type="entry name" value="Spore_GerAC_N"/>
    <property type="match status" value="1"/>
</dbReference>
<dbReference type="InterPro" id="IPR038501">
    <property type="entry name" value="Spore_GerAC_C_sf"/>
</dbReference>
<dbReference type="InterPro" id="IPR046953">
    <property type="entry name" value="Spore_GerAC-like_C"/>
</dbReference>
<comment type="caution">
    <text evidence="10">The sequence shown here is derived from an EMBL/GenBank/DDBJ whole genome shotgun (WGS) entry which is preliminary data.</text>
</comment>
<dbReference type="NCBIfam" id="TIGR02887">
    <property type="entry name" value="spore_ger_x_C"/>
    <property type="match status" value="1"/>
</dbReference>
<comment type="subcellular location">
    <subcellularLocation>
        <location evidence="1">Membrane</location>
        <topology evidence="1">Lipid-anchor</topology>
    </subcellularLocation>
</comment>
<dbReference type="Gene3D" id="3.30.300.210">
    <property type="entry name" value="Nutrient germinant receptor protein C, domain 3"/>
    <property type="match status" value="1"/>
</dbReference>
<name>A0A841T3C2_9BACL</name>
<keyword evidence="6" id="KW-0564">Palmitate</keyword>
<dbReference type="GO" id="GO:0016020">
    <property type="term" value="C:membrane"/>
    <property type="evidence" value="ECO:0007669"/>
    <property type="project" value="UniProtKB-SubCell"/>
</dbReference>
<dbReference type="PANTHER" id="PTHR35789:SF1">
    <property type="entry name" value="SPORE GERMINATION PROTEIN B3"/>
    <property type="match status" value="1"/>
</dbReference>
<proteinExistence type="inferred from homology"/>
<dbReference type="InterPro" id="IPR057336">
    <property type="entry name" value="GerAC_N"/>
</dbReference>